<dbReference type="AlphaFoldDB" id="A0A8B8GH15"/>
<evidence type="ECO:0000256" key="1">
    <source>
        <dbReference type="ARBA" id="ARBA00004323"/>
    </source>
</evidence>
<protein>
    <recommendedName>
        <fullName evidence="10">Hexosyltransferase</fullName>
        <ecNumber evidence="10">2.4.1.-</ecNumber>
    </recommendedName>
</protein>
<evidence type="ECO:0000313" key="12">
    <source>
        <dbReference type="RefSeq" id="XP_025421872.1"/>
    </source>
</evidence>
<accession>A0A8B8GH15</accession>
<proteinExistence type="inferred from homology"/>
<reference evidence="12" key="1">
    <citation type="submission" date="2025-08" db="UniProtKB">
        <authorList>
            <consortium name="RefSeq"/>
        </authorList>
    </citation>
    <scope>IDENTIFICATION</scope>
    <source>
        <tissue evidence="12">Whole body</tissue>
    </source>
</reference>
<dbReference type="Pfam" id="PF01762">
    <property type="entry name" value="Galactosyl_T"/>
    <property type="match status" value="1"/>
</dbReference>
<keyword evidence="7" id="KW-1133">Transmembrane helix</keyword>
<dbReference type="GeneID" id="112691714"/>
<evidence type="ECO:0000256" key="10">
    <source>
        <dbReference type="RuleBase" id="RU363063"/>
    </source>
</evidence>
<dbReference type="GO" id="GO:0016758">
    <property type="term" value="F:hexosyltransferase activity"/>
    <property type="evidence" value="ECO:0007669"/>
    <property type="project" value="InterPro"/>
</dbReference>
<keyword evidence="5" id="KW-0812">Transmembrane</keyword>
<evidence type="ECO:0000256" key="9">
    <source>
        <dbReference type="ARBA" id="ARBA00023136"/>
    </source>
</evidence>
<dbReference type="RefSeq" id="XP_025421872.1">
    <property type="nucleotide sequence ID" value="XM_025566087.1"/>
</dbReference>
<keyword evidence="8 10" id="KW-0333">Golgi apparatus</keyword>
<gene>
    <name evidence="12" type="primary">LOC112691714</name>
</gene>
<keyword evidence="9" id="KW-0472">Membrane</keyword>
<organism evidence="11 12">
    <name type="scientific">Sipha flava</name>
    <name type="common">yellow sugarcane aphid</name>
    <dbReference type="NCBI Taxonomy" id="143950"/>
    <lineage>
        <taxon>Eukaryota</taxon>
        <taxon>Metazoa</taxon>
        <taxon>Ecdysozoa</taxon>
        <taxon>Arthropoda</taxon>
        <taxon>Hexapoda</taxon>
        <taxon>Insecta</taxon>
        <taxon>Pterygota</taxon>
        <taxon>Neoptera</taxon>
        <taxon>Paraneoptera</taxon>
        <taxon>Hemiptera</taxon>
        <taxon>Sternorrhyncha</taxon>
        <taxon>Aphidomorpha</taxon>
        <taxon>Aphidoidea</taxon>
        <taxon>Aphididae</taxon>
        <taxon>Sipha</taxon>
    </lineage>
</organism>
<sequence length="375" mass="43557">MRSATAAEQNQSNVNTTIANTTSTNSTTAFQRNLSKDSFIYKYYKKFINYLHNLTAEEKTSTVDTTNSTVDTTNSTVDTTTEEFLDMPRNIYPLPYEKTNRILQLKPNFLMTDGAEVCHKSNTTEKINLLILVDSLADNFQQRKRIRDTWCKYWVSRVTSVRVVFFLGKPQSTVMKNEVTAENSIHNDIVWSNIKDLPALYGSIKALSWMQWLMTKCKNANMVLKVDENVILNVPAMLKFVKTNHKAVNTIWGFEEQNESPYSFKYLLKHGYLMSYDVIPKLFRGGFKRIDYIPQENIYFTGKVAQLEKINLIHTPEFKGIDVKTNNFNGDPSDIKFTTANCHYYKNHIIFLHSKKEYEWLYLLLTFSSCPKYKL</sequence>
<dbReference type="InterPro" id="IPR002659">
    <property type="entry name" value="Glyco_trans_31"/>
</dbReference>
<evidence type="ECO:0000313" key="11">
    <source>
        <dbReference type="Proteomes" id="UP000694846"/>
    </source>
</evidence>
<keyword evidence="3 10" id="KW-0328">Glycosyltransferase</keyword>
<evidence type="ECO:0000256" key="2">
    <source>
        <dbReference type="ARBA" id="ARBA00008661"/>
    </source>
</evidence>
<dbReference type="GO" id="GO:0006493">
    <property type="term" value="P:protein O-linked glycosylation"/>
    <property type="evidence" value="ECO:0007669"/>
    <property type="project" value="TreeGrafter"/>
</dbReference>
<evidence type="ECO:0000256" key="6">
    <source>
        <dbReference type="ARBA" id="ARBA00022968"/>
    </source>
</evidence>
<dbReference type="OrthoDB" id="5512589at2759"/>
<keyword evidence="4" id="KW-0808">Transferase</keyword>
<evidence type="ECO:0000256" key="8">
    <source>
        <dbReference type="ARBA" id="ARBA00023034"/>
    </source>
</evidence>
<comment type="similarity">
    <text evidence="2 10">Belongs to the glycosyltransferase 31 family.</text>
</comment>
<evidence type="ECO:0000256" key="3">
    <source>
        <dbReference type="ARBA" id="ARBA00022676"/>
    </source>
</evidence>
<keyword evidence="11" id="KW-1185">Reference proteome</keyword>
<name>A0A8B8GH15_9HEMI</name>
<evidence type="ECO:0000256" key="4">
    <source>
        <dbReference type="ARBA" id="ARBA00022679"/>
    </source>
</evidence>
<dbReference type="EC" id="2.4.1.-" evidence="10"/>
<comment type="subcellular location">
    <subcellularLocation>
        <location evidence="1 10">Golgi apparatus membrane</location>
        <topology evidence="1 10">Single-pass type II membrane protein</topology>
    </subcellularLocation>
</comment>
<dbReference type="PANTHER" id="PTHR11214:SF314">
    <property type="entry name" value="HEXOSYLTRANSFERASE"/>
    <property type="match status" value="1"/>
</dbReference>
<evidence type="ECO:0000256" key="5">
    <source>
        <dbReference type="ARBA" id="ARBA00022692"/>
    </source>
</evidence>
<keyword evidence="6" id="KW-0735">Signal-anchor</keyword>
<evidence type="ECO:0000256" key="7">
    <source>
        <dbReference type="ARBA" id="ARBA00022989"/>
    </source>
</evidence>
<dbReference type="Proteomes" id="UP000694846">
    <property type="component" value="Unplaced"/>
</dbReference>
<dbReference type="PANTHER" id="PTHR11214">
    <property type="entry name" value="BETA-1,3-N-ACETYLGLUCOSAMINYLTRANSFERASE"/>
    <property type="match status" value="1"/>
</dbReference>
<dbReference type="GO" id="GO:0000139">
    <property type="term" value="C:Golgi membrane"/>
    <property type="evidence" value="ECO:0007669"/>
    <property type="project" value="UniProtKB-SubCell"/>
</dbReference>